<evidence type="ECO:0000313" key="3">
    <source>
        <dbReference type="EMBL" id="WOC12227.1"/>
    </source>
</evidence>
<dbReference type="AlphaFoldDB" id="A0AA97CUG9"/>
<reference evidence="3" key="1">
    <citation type="submission" date="2023-06" db="EMBL/GenBank/DDBJ databases">
        <title>Gordonia sp. nov. and Pseudochrobactrum sp. nov., two species isolated from the burying beetle Nicrophorus vespilloides.</title>
        <authorList>
            <person name="Poehlein A."/>
            <person name="Guzman J."/>
            <person name="Daniel R."/>
            <person name="Vilcinskas A."/>
        </authorList>
    </citation>
    <scope>NUCLEOTIDE SEQUENCE</scope>
    <source>
        <strain evidence="3">MP11Mi</strain>
    </source>
</reference>
<feature type="compositionally biased region" description="Polar residues" evidence="1">
    <location>
        <begin position="56"/>
        <end position="70"/>
    </location>
</feature>
<protein>
    <recommendedName>
        <fullName evidence="4">Lipoprotein</fullName>
    </recommendedName>
</protein>
<dbReference type="RefSeq" id="WP_420041475.1">
    <property type="nucleotide sequence ID" value="NZ_CP128986.1"/>
</dbReference>
<gene>
    <name evidence="3" type="ORF">MP11Mi_13100</name>
</gene>
<keyword evidence="2" id="KW-0732">Signal</keyword>
<dbReference type="PROSITE" id="PS51257">
    <property type="entry name" value="PROKAR_LIPOPROTEIN"/>
    <property type="match status" value="1"/>
</dbReference>
<feature type="region of interest" description="Disordered" evidence="1">
    <location>
        <begin position="32"/>
        <end position="94"/>
    </location>
</feature>
<dbReference type="EMBL" id="CP128986">
    <property type="protein sequence ID" value="WOC12227.1"/>
    <property type="molecule type" value="Genomic_DNA"/>
</dbReference>
<evidence type="ECO:0000256" key="1">
    <source>
        <dbReference type="SAM" id="MobiDB-lite"/>
    </source>
</evidence>
<organism evidence="3">
    <name type="scientific">Gordonia sp. MP11Mi</name>
    <dbReference type="NCBI Taxonomy" id="3022769"/>
    <lineage>
        <taxon>Bacteria</taxon>
        <taxon>Bacillati</taxon>
        <taxon>Actinomycetota</taxon>
        <taxon>Actinomycetes</taxon>
        <taxon>Mycobacteriales</taxon>
        <taxon>Gordoniaceae</taxon>
        <taxon>Gordonia</taxon>
    </lineage>
</organism>
<feature type="signal peptide" evidence="2">
    <location>
        <begin position="1"/>
        <end position="21"/>
    </location>
</feature>
<evidence type="ECO:0008006" key="4">
    <source>
        <dbReference type="Google" id="ProtNLM"/>
    </source>
</evidence>
<feature type="chain" id="PRO_5041736273" description="Lipoprotein" evidence="2">
    <location>
        <begin position="22"/>
        <end position="94"/>
    </location>
</feature>
<evidence type="ECO:0000256" key="2">
    <source>
        <dbReference type="SAM" id="SignalP"/>
    </source>
</evidence>
<sequence>MTNTSARAPRMLRPVAGTVLAATAALAFLTACGDNDDDSSPASNDMSPTSEMMAPDSSSMMTPSEKSMMTPSEKKMSPDGMTPTQMAPTPMSPN</sequence>
<name>A0AA97CUG9_9ACTN</name>
<accession>A0AA97CUG9</accession>
<proteinExistence type="predicted"/>